<evidence type="ECO:0000313" key="1">
    <source>
        <dbReference type="EMBL" id="CAH1643982.1"/>
    </source>
</evidence>
<dbReference type="Proteomes" id="UP001153321">
    <property type="component" value="Chromosome 30"/>
</dbReference>
<name>A0A9P0N422_SPOLI</name>
<proteinExistence type="predicted"/>
<accession>A0A9P0N422</accession>
<reference evidence="1" key="1">
    <citation type="submission" date="2022-02" db="EMBL/GenBank/DDBJ databases">
        <authorList>
            <person name="King R."/>
        </authorList>
    </citation>
    <scope>NUCLEOTIDE SEQUENCE</scope>
</reference>
<dbReference type="Pfam" id="PF10712">
    <property type="entry name" value="NAD-GH"/>
    <property type="match status" value="1"/>
</dbReference>
<keyword evidence="2" id="KW-1185">Reference proteome</keyword>
<gene>
    <name evidence="1" type="ORF">SPLIT_LOCUS9336</name>
</gene>
<sequence length="191" mass="21302">MFLLRPVLFSLADTLRMPFASRSNVTSILGTSQVERAQQVVVLGHRSLALVHLDRDRRLVVRVRGERLRLLARDLTVALDDLRHHAAGGFDASNTSWIFESCSPLRMAAWTAAPYATASSGLMDRFSFLPQKKFCSRLCTFGILVEPPTRTTSWIWLLSILASLSAFSTGSRVPRNRSALSSSKRARVTRV</sequence>
<dbReference type="EMBL" id="LR824561">
    <property type="protein sequence ID" value="CAH1643982.1"/>
    <property type="molecule type" value="Genomic_DNA"/>
</dbReference>
<protein>
    <submittedName>
        <fullName evidence="1">Uncharacterized protein</fullName>
    </submittedName>
</protein>
<organism evidence="1 2">
    <name type="scientific">Spodoptera littoralis</name>
    <name type="common">Egyptian cotton leafworm</name>
    <dbReference type="NCBI Taxonomy" id="7109"/>
    <lineage>
        <taxon>Eukaryota</taxon>
        <taxon>Metazoa</taxon>
        <taxon>Ecdysozoa</taxon>
        <taxon>Arthropoda</taxon>
        <taxon>Hexapoda</taxon>
        <taxon>Insecta</taxon>
        <taxon>Pterygota</taxon>
        <taxon>Neoptera</taxon>
        <taxon>Endopterygota</taxon>
        <taxon>Lepidoptera</taxon>
        <taxon>Glossata</taxon>
        <taxon>Ditrysia</taxon>
        <taxon>Noctuoidea</taxon>
        <taxon>Noctuidae</taxon>
        <taxon>Amphipyrinae</taxon>
        <taxon>Spodoptera</taxon>
    </lineage>
</organism>
<evidence type="ECO:0000313" key="2">
    <source>
        <dbReference type="Proteomes" id="UP001153321"/>
    </source>
</evidence>
<dbReference type="AlphaFoldDB" id="A0A9P0N422"/>
<dbReference type="InterPro" id="IPR019651">
    <property type="entry name" value="Glutamate_DH_NAD-spec"/>
</dbReference>